<name>X1AUV6_9ZZZZ</name>
<proteinExistence type="predicted"/>
<organism evidence="1">
    <name type="scientific">marine sediment metagenome</name>
    <dbReference type="NCBI Taxonomy" id="412755"/>
    <lineage>
        <taxon>unclassified sequences</taxon>
        <taxon>metagenomes</taxon>
        <taxon>ecological metagenomes</taxon>
    </lineage>
</organism>
<gene>
    <name evidence="1" type="ORF">S01H4_32920</name>
</gene>
<sequence>MKPHFVLLVIALALPSLDSNAQRMMYHSNGFEFILSGADVKFNDVNVNTNMRFTLFFHTQQHFNLDFNDRFGLFTGIGIRNVGFIVEDYYQNVGFSDIDPENQHWNKNTKIKRRSYSMGFPLAFKIGSFDKHFFFFAGGEYEWMFHYKQKQFLDGNKVVFKEWNSNRVNSWIPSLFAGVQLPQGVRLKFKYYMEDFLNPDFAGVDFGQPVDYSDFESTGMWYVSMAFFINKKDLAKLRSGTAFERSAYNY</sequence>
<dbReference type="EMBL" id="BART01017268">
    <property type="protein sequence ID" value="GAG76033.1"/>
    <property type="molecule type" value="Genomic_DNA"/>
</dbReference>
<protein>
    <recommendedName>
        <fullName evidence="2">Outer membrane protein beta-barrel domain-containing protein</fullName>
    </recommendedName>
</protein>
<dbReference type="AlphaFoldDB" id="X1AUV6"/>
<accession>X1AUV6</accession>
<reference evidence="1" key="1">
    <citation type="journal article" date="2014" name="Front. Microbiol.">
        <title>High frequency of phylogenetically diverse reductive dehalogenase-homologous genes in deep subseafloor sedimentary metagenomes.</title>
        <authorList>
            <person name="Kawai M."/>
            <person name="Futagami T."/>
            <person name="Toyoda A."/>
            <person name="Takaki Y."/>
            <person name="Nishi S."/>
            <person name="Hori S."/>
            <person name="Arai W."/>
            <person name="Tsubouchi T."/>
            <person name="Morono Y."/>
            <person name="Uchiyama I."/>
            <person name="Ito T."/>
            <person name="Fujiyama A."/>
            <person name="Inagaki F."/>
            <person name="Takami H."/>
        </authorList>
    </citation>
    <scope>NUCLEOTIDE SEQUENCE</scope>
    <source>
        <strain evidence="1">Expedition CK06-06</strain>
    </source>
</reference>
<evidence type="ECO:0000313" key="1">
    <source>
        <dbReference type="EMBL" id="GAG76033.1"/>
    </source>
</evidence>
<evidence type="ECO:0008006" key="2">
    <source>
        <dbReference type="Google" id="ProtNLM"/>
    </source>
</evidence>
<comment type="caution">
    <text evidence="1">The sequence shown here is derived from an EMBL/GenBank/DDBJ whole genome shotgun (WGS) entry which is preliminary data.</text>
</comment>